<accession>A0ABY9E570</accession>
<gene>
    <name evidence="2" type="ORF">M8T91_09445</name>
</gene>
<evidence type="ECO:0000313" key="2">
    <source>
        <dbReference type="EMBL" id="WKD48173.1"/>
    </source>
</evidence>
<dbReference type="EMBL" id="CP098023">
    <property type="protein sequence ID" value="WKD48173.1"/>
    <property type="molecule type" value="Genomic_DNA"/>
</dbReference>
<feature type="signal peptide" evidence="1">
    <location>
        <begin position="1"/>
        <end position="24"/>
    </location>
</feature>
<keyword evidence="1" id="KW-0732">Signal</keyword>
<dbReference type="RefSeq" id="WP_301413814.1">
    <property type="nucleotide sequence ID" value="NZ_CP098023.1"/>
</dbReference>
<keyword evidence="3" id="KW-1185">Reference proteome</keyword>
<sequence length="304" mass="34414">MLNNLKLLIISWLFLLIAPGTVQSDADKGPSMKENYASLLTIYNAISGQPERGIQSRKFYLQNFKPAIAPAALQKLTISDLGYLFEANDTVIFHNPDADYIDDMQKILHELESREAIENRHLAALQEAYIASCQFEKAKRMVDQKNVEYLQSVPEIHRLNGLEEGQSTIWVFEGGTLKQRSFSIPKKGPFILVASNPLCGFCRAAAKAISKDVRWSEIFKKHSYWITSGSGKLHTEHFERWSKSYPQLPVALGGVTPPFPEFDSSLVPMFYFFLNGELKKSAPGWSPKKRHPHMDEYLAAIGFK</sequence>
<evidence type="ECO:0000313" key="3">
    <source>
        <dbReference type="Proteomes" id="UP001321520"/>
    </source>
</evidence>
<proteinExistence type="predicted"/>
<reference evidence="2 3" key="1">
    <citation type="submission" date="2022-05" db="EMBL/GenBank/DDBJ databases">
        <title>Microbulbifer sp. nov., isolated from sponge.</title>
        <authorList>
            <person name="Gao L."/>
        </authorList>
    </citation>
    <scope>NUCLEOTIDE SEQUENCE [LARGE SCALE GENOMIC DNA]</scope>
    <source>
        <strain evidence="2 3">MI-G</strain>
    </source>
</reference>
<name>A0ABY9E570_9GAMM</name>
<dbReference type="Proteomes" id="UP001321520">
    <property type="component" value="Chromosome"/>
</dbReference>
<protein>
    <submittedName>
        <fullName evidence="2">Uncharacterized protein</fullName>
    </submittedName>
</protein>
<feature type="chain" id="PRO_5045544665" evidence="1">
    <location>
        <begin position="25"/>
        <end position="304"/>
    </location>
</feature>
<organism evidence="2 3">
    <name type="scientific">Microbulbifer spongiae</name>
    <dbReference type="NCBI Taxonomy" id="2944933"/>
    <lineage>
        <taxon>Bacteria</taxon>
        <taxon>Pseudomonadati</taxon>
        <taxon>Pseudomonadota</taxon>
        <taxon>Gammaproteobacteria</taxon>
        <taxon>Cellvibrionales</taxon>
        <taxon>Microbulbiferaceae</taxon>
        <taxon>Microbulbifer</taxon>
    </lineage>
</organism>
<evidence type="ECO:0000256" key="1">
    <source>
        <dbReference type="SAM" id="SignalP"/>
    </source>
</evidence>